<accession>A0A4S2MBL2</accession>
<dbReference type="AlphaFoldDB" id="A0A4S2MBL2"/>
<evidence type="ECO:0000313" key="1">
    <source>
        <dbReference type="EMBL" id="TGZ73953.1"/>
    </source>
</evidence>
<protein>
    <submittedName>
        <fullName evidence="1">Uncharacterized protein</fullName>
    </submittedName>
</protein>
<reference evidence="1 2" key="1">
    <citation type="journal article" date="2019" name="BMC Genomics">
        <title>New insights from Opisthorchis felineus genome: update on genomics of the epidemiologically important liver flukes.</title>
        <authorList>
            <person name="Ershov N.I."/>
            <person name="Mordvinov V.A."/>
            <person name="Prokhortchouk E.B."/>
            <person name="Pakharukova M.Y."/>
            <person name="Gunbin K.V."/>
            <person name="Ustyantsev K."/>
            <person name="Genaev M.A."/>
            <person name="Blinov A.G."/>
            <person name="Mazur A."/>
            <person name="Boulygina E."/>
            <person name="Tsygankova S."/>
            <person name="Khrameeva E."/>
            <person name="Chekanov N."/>
            <person name="Fan G."/>
            <person name="Xiao A."/>
            <person name="Zhang H."/>
            <person name="Xu X."/>
            <person name="Yang H."/>
            <person name="Solovyev V."/>
            <person name="Lee S.M."/>
            <person name="Liu X."/>
            <person name="Afonnikov D.A."/>
            <person name="Skryabin K.G."/>
        </authorList>
    </citation>
    <scope>NUCLEOTIDE SEQUENCE [LARGE SCALE GENOMIC DNA]</scope>
    <source>
        <strain evidence="1">AK-0245</strain>
        <tissue evidence="1">Whole organism</tissue>
    </source>
</reference>
<gene>
    <name evidence="1" type="ORF">CRM22_001220</name>
</gene>
<name>A0A4S2MBL2_OPIFE</name>
<proteinExistence type="predicted"/>
<comment type="caution">
    <text evidence="1">The sequence shown here is derived from an EMBL/GenBank/DDBJ whole genome shotgun (WGS) entry which is preliminary data.</text>
</comment>
<dbReference type="EMBL" id="SJOL01002290">
    <property type="protein sequence ID" value="TGZ73953.1"/>
    <property type="molecule type" value="Genomic_DNA"/>
</dbReference>
<evidence type="ECO:0000313" key="2">
    <source>
        <dbReference type="Proteomes" id="UP000308267"/>
    </source>
</evidence>
<sequence length="103" mass="11205">MFFSEVGADYRIRKTVKENEIMLCSCLRQEQITSQTIQLHSAGTGYEVSFSVNGFGGYYMASVSMVKQSSCGAGRRQLPSTASSPTGGHQSLSVCWYLNVSSS</sequence>
<keyword evidence="2" id="KW-1185">Reference proteome</keyword>
<organism evidence="1 2">
    <name type="scientific">Opisthorchis felineus</name>
    <dbReference type="NCBI Taxonomy" id="147828"/>
    <lineage>
        <taxon>Eukaryota</taxon>
        <taxon>Metazoa</taxon>
        <taxon>Spiralia</taxon>
        <taxon>Lophotrochozoa</taxon>
        <taxon>Platyhelminthes</taxon>
        <taxon>Trematoda</taxon>
        <taxon>Digenea</taxon>
        <taxon>Opisthorchiida</taxon>
        <taxon>Opisthorchiata</taxon>
        <taxon>Opisthorchiidae</taxon>
        <taxon>Opisthorchis</taxon>
    </lineage>
</organism>
<dbReference type="Proteomes" id="UP000308267">
    <property type="component" value="Unassembled WGS sequence"/>
</dbReference>